<reference evidence="2" key="1">
    <citation type="journal article" date="2015" name="PLoS ONE">
        <title>An Insight into the Sialome of the Lone Star Tick, Amblyomma americanum, with a Glimpse on Its Time Dependent Gene Expression.</title>
        <authorList>
            <person name="Karim S."/>
            <person name="Ribeiro J.M."/>
        </authorList>
    </citation>
    <scope>NUCLEOTIDE SEQUENCE</scope>
    <source>
        <tissue evidence="2">Salivary gland</tissue>
    </source>
</reference>
<evidence type="ECO:0000313" key="2">
    <source>
        <dbReference type="EMBL" id="JAG92598.1"/>
    </source>
</evidence>
<dbReference type="Pfam" id="PF02098">
    <property type="entry name" value="His_binding"/>
    <property type="match status" value="1"/>
</dbReference>
<sequence length="236" mass="26888">MGHKTTTIQAVVKSFIMQLLLFAIVGLAYATQQVKNATEGPTPPWANETKYGLYQDAWKSLNQSNTTLYWLVKATFNNDNASWGENFRCLSVQETNHSQATNSVVSVFKFQNDTSEGSALYTVEEKVQAIFQYNYTKTRNAIQYTLEDNRTLIDTLIFSDEICDIFSVPYMNNGSGCELWVRDEYVDKVPSCCLFIYDFFCTNVTSYELYQNKNCTKENRTSLASNKEGIPRLTGD</sequence>
<dbReference type="InterPro" id="IPR012674">
    <property type="entry name" value="Calycin"/>
</dbReference>
<dbReference type="PRINTS" id="PR01220">
    <property type="entry name" value="HISBINDING"/>
</dbReference>
<protein>
    <recommendedName>
        <fullName evidence="3">Lipocal-1 1</fullName>
    </recommendedName>
</protein>
<organism evidence="2">
    <name type="scientific">Amblyomma americanum</name>
    <name type="common">Lone star tick</name>
    <dbReference type="NCBI Taxonomy" id="6943"/>
    <lineage>
        <taxon>Eukaryota</taxon>
        <taxon>Metazoa</taxon>
        <taxon>Ecdysozoa</taxon>
        <taxon>Arthropoda</taxon>
        <taxon>Chelicerata</taxon>
        <taxon>Arachnida</taxon>
        <taxon>Acari</taxon>
        <taxon>Parasitiformes</taxon>
        <taxon>Ixodida</taxon>
        <taxon>Ixodoidea</taxon>
        <taxon>Ixodidae</taxon>
        <taxon>Amblyomminae</taxon>
        <taxon>Amblyomma</taxon>
    </lineage>
</organism>
<dbReference type="EMBL" id="GBZX01000142">
    <property type="protein sequence ID" value="JAG92598.1"/>
    <property type="molecule type" value="mRNA"/>
</dbReference>
<evidence type="ECO:0000256" key="1">
    <source>
        <dbReference type="SAM" id="SignalP"/>
    </source>
</evidence>
<keyword evidence="1" id="KW-0732">Signal</keyword>
<feature type="signal peptide" evidence="1">
    <location>
        <begin position="1"/>
        <end position="30"/>
    </location>
</feature>
<dbReference type="GO" id="GO:0043176">
    <property type="term" value="F:amine binding"/>
    <property type="evidence" value="ECO:0007669"/>
    <property type="project" value="InterPro"/>
</dbReference>
<dbReference type="AlphaFoldDB" id="A0A0C9SFH6"/>
<dbReference type="Gene3D" id="2.40.128.20">
    <property type="match status" value="1"/>
</dbReference>
<accession>A0A0C9SFH6</accession>
<evidence type="ECO:0008006" key="3">
    <source>
        <dbReference type="Google" id="ProtNLM"/>
    </source>
</evidence>
<name>A0A0C9SFH6_AMBAM</name>
<dbReference type="InterPro" id="IPR002970">
    <property type="entry name" value="Tick_his-bd"/>
</dbReference>
<feature type="chain" id="PRO_5002203150" description="Lipocal-1 1" evidence="1">
    <location>
        <begin position="31"/>
        <end position="236"/>
    </location>
</feature>
<dbReference type="SUPFAM" id="SSF50814">
    <property type="entry name" value="Lipocalins"/>
    <property type="match status" value="1"/>
</dbReference>
<dbReference type="GO" id="GO:0030682">
    <property type="term" value="P:symbiont-mediated perturbation of host defenses"/>
    <property type="evidence" value="ECO:0007669"/>
    <property type="project" value="InterPro"/>
</dbReference>
<proteinExistence type="evidence at transcript level"/>